<gene>
    <name evidence="1" type="ORF">CB5_LOCUS30741</name>
</gene>
<accession>A0A6V7QW89</accession>
<organism evidence="1">
    <name type="scientific">Ananas comosus var. bracteatus</name>
    <name type="common">red pineapple</name>
    <dbReference type="NCBI Taxonomy" id="296719"/>
    <lineage>
        <taxon>Eukaryota</taxon>
        <taxon>Viridiplantae</taxon>
        <taxon>Streptophyta</taxon>
        <taxon>Embryophyta</taxon>
        <taxon>Tracheophyta</taxon>
        <taxon>Spermatophyta</taxon>
        <taxon>Magnoliopsida</taxon>
        <taxon>Liliopsida</taxon>
        <taxon>Poales</taxon>
        <taxon>Bromeliaceae</taxon>
        <taxon>Bromelioideae</taxon>
        <taxon>Ananas</taxon>
    </lineage>
</organism>
<proteinExistence type="predicted"/>
<reference evidence="1" key="1">
    <citation type="submission" date="2020-07" db="EMBL/GenBank/DDBJ databases">
        <authorList>
            <person name="Lin J."/>
        </authorList>
    </citation>
    <scope>NUCLEOTIDE SEQUENCE</scope>
</reference>
<sequence length="112" mass="12961">MRTLVSSTVGWVAGGFARTGLLRRVRKRRQESLASCPGGPRMMRITSKGHVCEMKTSDLNEDYMREMEQYWWWRVETGERGFGNVVAGRKQISIKSDGQEKQIFFYFLCFPG</sequence>
<dbReference type="EMBL" id="CAJEUB010000055">
    <property type="protein sequence ID" value="CAD1847530.1"/>
    <property type="molecule type" value="Genomic_DNA"/>
</dbReference>
<evidence type="ECO:0000313" key="1">
    <source>
        <dbReference type="EMBL" id="CAD1847530.1"/>
    </source>
</evidence>
<protein>
    <submittedName>
        <fullName evidence="1">Uncharacterized protein</fullName>
    </submittedName>
</protein>
<name>A0A6V7QW89_ANACO</name>
<dbReference type="AlphaFoldDB" id="A0A6V7QW89"/>